<proteinExistence type="predicted"/>
<organism evidence="2 3">
    <name type="scientific">Saccharibacillus alkalitolerans</name>
    <dbReference type="NCBI Taxonomy" id="2705290"/>
    <lineage>
        <taxon>Bacteria</taxon>
        <taxon>Bacillati</taxon>
        <taxon>Bacillota</taxon>
        <taxon>Bacilli</taxon>
        <taxon>Bacillales</taxon>
        <taxon>Paenibacillaceae</taxon>
        <taxon>Saccharibacillus</taxon>
    </lineage>
</organism>
<protein>
    <submittedName>
        <fullName evidence="2">M15 family metallopeptidase</fullName>
    </submittedName>
</protein>
<evidence type="ECO:0000313" key="2">
    <source>
        <dbReference type="EMBL" id="NGZ76503.1"/>
    </source>
</evidence>
<evidence type="ECO:0000259" key="1">
    <source>
        <dbReference type="Pfam" id="PF02557"/>
    </source>
</evidence>
<evidence type="ECO:0000313" key="3">
    <source>
        <dbReference type="Proteomes" id="UP000800303"/>
    </source>
</evidence>
<dbReference type="InterPro" id="IPR052179">
    <property type="entry name" value="DD-CPase-like"/>
</dbReference>
<dbReference type="InterPro" id="IPR003709">
    <property type="entry name" value="VanY-like_core_dom"/>
</dbReference>
<reference evidence="2 3" key="1">
    <citation type="submission" date="2020-01" db="EMBL/GenBank/DDBJ databases">
        <title>Polyphasic characterisation and genomic insights into a novel alkali tolerant bacterium VR-M41.</title>
        <authorList>
            <person name="Vemuluri V.R."/>
        </authorList>
    </citation>
    <scope>NUCLEOTIDE SEQUENCE [LARGE SCALE GENOMIC DNA]</scope>
    <source>
        <strain evidence="2 3">VR-M41</strain>
    </source>
</reference>
<gene>
    <name evidence="2" type="ORF">GYN08_14340</name>
</gene>
<dbReference type="EMBL" id="JAAFGS010000004">
    <property type="protein sequence ID" value="NGZ76503.1"/>
    <property type="molecule type" value="Genomic_DNA"/>
</dbReference>
<accession>A0ABX0FAA8</accession>
<dbReference type="Pfam" id="PF02557">
    <property type="entry name" value="VanY"/>
    <property type="match status" value="1"/>
</dbReference>
<dbReference type="Gene3D" id="3.30.1380.10">
    <property type="match status" value="1"/>
</dbReference>
<dbReference type="CDD" id="cd14852">
    <property type="entry name" value="LD-carboxypeptidase"/>
    <property type="match status" value="1"/>
</dbReference>
<feature type="domain" description="D-alanyl-D-alanine carboxypeptidase-like core" evidence="1">
    <location>
        <begin position="102"/>
        <end position="217"/>
    </location>
</feature>
<dbReference type="SUPFAM" id="SSF55166">
    <property type="entry name" value="Hedgehog/DD-peptidase"/>
    <property type="match status" value="1"/>
</dbReference>
<name>A0ABX0FAA8_9BACL</name>
<dbReference type="InterPro" id="IPR058193">
    <property type="entry name" value="VanY/YodJ_core_dom"/>
</dbReference>
<dbReference type="PANTHER" id="PTHR34385:SF1">
    <property type="entry name" value="PEPTIDOGLYCAN L-ALANYL-D-GLUTAMATE ENDOPEPTIDASE CWLK"/>
    <property type="match status" value="1"/>
</dbReference>
<sequence>MKRWGVITGIVALLLVLAVFKLLDQRGVLGDHYESADGLIQEIALRSSGEKLKPEENRPYEGDLLLVNGDHPVRAEGTQPDVTELYGHPELTGRASLMDSGIRLSRRVALKFVVMLDAAAEDGVSHFLISSGYRDKLEQSRLYKEKGADYALPAGYSEHHLGLALDIGSTEGQMGEADEGKWLERNAARYGFVLRYPADKTDVTGISFEPWHFRYVGLPHSVLMQKNELVLEEYLDLLQQKKAISTTIGGSKYEVCYYGPDDLSELRVPKNRDYALSGDNRGGLILTVYP</sequence>
<dbReference type="InterPro" id="IPR009045">
    <property type="entry name" value="Zn_M74/Hedgehog-like"/>
</dbReference>
<keyword evidence="3" id="KW-1185">Reference proteome</keyword>
<dbReference type="Gene3D" id="3.30.200.180">
    <property type="match status" value="1"/>
</dbReference>
<dbReference type="PANTHER" id="PTHR34385">
    <property type="entry name" value="D-ALANYL-D-ALANINE CARBOXYPEPTIDASE"/>
    <property type="match status" value="1"/>
</dbReference>
<dbReference type="Proteomes" id="UP000800303">
    <property type="component" value="Unassembled WGS sequence"/>
</dbReference>
<comment type="caution">
    <text evidence="2">The sequence shown here is derived from an EMBL/GenBank/DDBJ whole genome shotgun (WGS) entry which is preliminary data.</text>
</comment>